<dbReference type="KEGG" id="gps:C427_3419"/>
<accession>K7ASE9</accession>
<reference evidence="1 2" key="1">
    <citation type="journal article" date="2013" name="Genome Announc.">
        <title>Complete Genome Sequence of Glaciecola psychrophila Strain 170T.</title>
        <authorList>
            <person name="Yin J."/>
            <person name="Chen J."/>
            <person name="Liu G."/>
            <person name="Yu Y."/>
            <person name="Song L."/>
            <person name="Wang X."/>
            <person name="Qu X."/>
        </authorList>
    </citation>
    <scope>NUCLEOTIDE SEQUENCE [LARGE SCALE GENOMIC DNA]</scope>
    <source>
        <strain evidence="1 2">170</strain>
    </source>
</reference>
<evidence type="ECO:0000313" key="1">
    <source>
        <dbReference type="EMBL" id="AGH45528.1"/>
    </source>
</evidence>
<proteinExistence type="predicted"/>
<gene>
    <name evidence="1" type="ORF">C427_3419</name>
</gene>
<dbReference type="EMBL" id="CP003837">
    <property type="protein sequence ID" value="AGH45528.1"/>
    <property type="molecule type" value="Genomic_DNA"/>
</dbReference>
<dbReference type="STRING" id="1129794.C427_3419"/>
<dbReference type="AlphaFoldDB" id="K7ASE9"/>
<name>K7ASE9_9ALTE</name>
<evidence type="ECO:0000313" key="2">
    <source>
        <dbReference type="Proteomes" id="UP000011864"/>
    </source>
</evidence>
<organism evidence="1 2">
    <name type="scientific">Paraglaciecola psychrophila 170</name>
    <dbReference type="NCBI Taxonomy" id="1129794"/>
    <lineage>
        <taxon>Bacteria</taxon>
        <taxon>Pseudomonadati</taxon>
        <taxon>Pseudomonadota</taxon>
        <taxon>Gammaproteobacteria</taxon>
        <taxon>Alteromonadales</taxon>
        <taxon>Alteromonadaceae</taxon>
        <taxon>Paraglaciecola</taxon>
    </lineage>
</organism>
<protein>
    <submittedName>
        <fullName evidence="1">Uncharacterized protein</fullName>
    </submittedName>
</protein>
<dbReference type="Proteomes" id="UP000011864">
    <property type="component" value="Chromosome"/>
</dbReference>
<keyword evidence="2" id="KW-1185">Reference proteome</keyword>
<sequence>MSFEAIYLWLQEQSAYLPSHLKDQIENINKRQNCASYLQYYLA</sequence>
<dbReference type="HOGENOM" id="CLU_3237222_0_0_6"/>